<dbReference type="GO" id="GO:0006955">
    <property type="term" value="P:immune response"/>
    <property type="evidence" value="ECO:0007669"/>
    <property type="project" value="TreeGrafter"/>
</dbReference>
<dbReference type="GO" id="GO:0060326">
    <property type="term" value="P:cell chemotaxis"/>
    <property type="evidence" value="ECO:0007669"/>
    <property type="project" value="TreeGrafter"/>
</dbReference>
<keyword evidence="7 9" id="KW-0675">Receptor</keyword>
<keyword evidence="6 10" id="KW-0472">Membrane</keyword>
<feature type="domain" description="G-protein coupled receptors family 1 profile" evidence="11">
    <location>
        <begin position="110"/>
        <end position="350"/>
    </location>
</feature>
<evidence type="ECO:0000256" key="9">
    <source>
        <dbReference type="RuleBase" id="RU000688"/>
    </source>
</evidence>
<organism evidence="12 13">
    <name type="scientific">Oreochromis aureus</name>
    <name type="common">Israeli tilapia</name>
    <name type="synonym">Chromis aureus</name>
    <dbReference type="NCBI Taxonomy" id="47969"/>
    <lineage>
        <taxon>Eukaryota</taxon>
        <taxon>Metazoa</taxon>
        <taxon>Chordata</taxon>
        <taxon>Craniata</taxon>
        <taxon>Vertebrata</taxon>
        <taxon>Euteleostomi</taxon>
        <taxon>Actinopterygii</taxon>
        <taxon>Neopterygii</taxon>
        <taxon>Teleostei</taxon>
        <taxon>Neoteleostei</taxon>
        <taxon>Acanthomorphata</taxon>
        <taxon>Ovalentaria</taxon>
        <taxon>Cichlomorphae</taxon>
        <taxon>Cichliformes</taxon>
        <taxon>Cichlidae</taxon>
        <taxon>African cichlids</taxon>
        <taxon>Pseudocrenilabrinae</taxon>
        <taxon>Oreochromini</taxon>
        <taxon>Oreochromis</taxon>
    </lineage>
</organism>
<dbReference type="PANTHER" id="PTHR10489:SF730">
    <property type="entry name" value="CHEMOKINE XC RECEPTOR 1"/>
    <property type="match status" value="1"/>
</dbReference>
<evidence type="ECO:0000256" key="8">
    <source>
        <dbReference type="ARBA" id="ARBA00023224"/>
    </source>
</evidence>
<feature type="transmembrane region" description="Helical" evidence="10">
    <location>
        <begin position="208"/>
        <end position="226"/>
    </location>
</feature>
<feature type="transmembrane region" description="Helical" evidence="10">
    <location>
        <begin position="290"/>
        <end position="310"/>
    </location>
</feature>
<dbReference type="PRINTS" id="PR00237">
    <property type="entry name" value="GPCRRHODOPSN"/>
</dbReference>
<keyword evidence="2" id="KW-1003">Cell membrane</keyword>
<dbReference type="PANTHER" id="PTHR10489">
    <property type="entry name" value="CELL ADHESION MOLECULE"/>
    <property type="match status" value="1"/>
</dbReference>
<evidence type="ECO:0000313" key="12">
    <source>
        <dbReference type="Ensembl" id="ENSOABP00000074287.1"/>
    </source>
</evidence>
<dbReference type="InterPro" id="IPR000355">
    <property type="entry name" value="Chemokine_rcpt"/>
</dbReference>
<feature type="transmembrane region" description="Helical" evidence="10">
    <location>
        <begin position="99"/>
        <end position="121"/>
    </location>
</feature>
<comment type="subcellular location">
    <subcellularLocation>
        <location evidence="1">Cell membrane</location>
        <topology evidence="1">Multi-pass membrane protein</topology>
    </subcellularLocation>
</comment>
<dbReference type="GO" id="GO:0019957">
    <property type="term" value="F:C-C chemokine binding"/>
    <property type="evidence" value="ECO:0007669"/>
    <property type="project" value="TreeGrafter"/>
</dbReference>
<evidence type="ECO:0000256" key="6">
    <source>
        <dbReference type="ARBA" id="ARBA00023136"/>
    </source>
</evidence>
<keyword evidence="4 10" id="KW-1133">Transmembrane helix</keyword>
<evidence type="ECO:0000256" key="7">
    <source>
        <dbReference type="ARBA" id="ARBA00023170"/>
    </source>
</evidence>
<reference evidence="12" key="3">
    <citation type="submission" date="2025-09" db="UniProtKB">
        <authorList>
            <consortium name="Ensembl"/>
        </authorList>
    </citation>
    <scope>IDENTIFICATION</scope>
</reference>
<keyword evidence="3 9" id="KW-0812">Transmembrane</keyword>
<evidence type="ECO:0000256" key="5">
    <source>
        <dbReference type="ARBA" id="ARBA00023040"/>
    </source>
</evidence>
<evidence type="ECO:0000256" key="1">
    <source>
        <dbReference type="ARBA" id="ARBA00004651"/>
    </source>
</evidence>
<dbReference type="GO" id="GO:0016493">
    <property type="term" value="F:C-C chemokine receptor activity"/>
    <property type="evidence" value="ECO:0007669"/>
    <property type="project" value="TreeGrafter"/>
</dbReference>
<gene>
    <name evidence="12" type="primary">LOC120434350</name>
</gene>
<feature type="transmembrane region" description="Helical" evidence="10">
    <location>
        <begin position="166"/>
        <end position="187"/>
    </location>
</feature>
<protein>
    <recommendedName>
        <fullName evidence="11">G-protein coupled receptors family 1 profile domain-containing protein</fullName>
    </recommendedName>
</protein>
<dbReference type="Proteomes" id="UP000472276">
    <property type="component" value="Unassembled WGS sequence"/>
</dbReference>
<evidence type="ECO:0000313" key="13">
    <source>
        <dbReference type="Proteomes" id="UP000472276"/>
    </source>
</evidence>
<name>A0AAZ1Y387_OREAU</name>
<dbReference type="RefSeq" id="XP_039458191.1">
    <property type="nucleotide sequence ID" value="XM_039602257.1"/>
</dbReference>
<dbReference type="Pfam" id="PF00001">
    <property type="entry name" value="7tm_1"/>
    <property type="match status" value="1"/>
</dbReference>
<keyword evidence="5 9" id="KW-0297">G-protein coupled receptor</keyword>
<keyword evidence="13" id="KW-1185">Reference proteome</keyword>
<feature type="transmembrane region" description="Helical" evidence="10">
    <location>
        <begin position="21"/>
        <end position="39"/>
    </location>
</feature>
<evidence type="ECO:0000256" key="4">
    <source>
        <dbReference type="ARBA" id="ARBA00022989"/>
    </source>
</evidence>
<accession>A0AAZ1Y387</accession>
<dbReference type="Ensembl" id="ENSOABT00000081271.1">
    <property type="protein sequence ID" value="ENSOABP00000074287.1"/>
    <property type="gene ID" value="ENSOABG00000038351.1"/>
</dbReference>
<dbReference type="Gene3D" id="1.20.1070.10">
    <property type="entry name" value="Rhodopsin 7-helix transmembrane proteins"/>
    <property type="match status" value="1"/>
</dbReference>
<dbReference type="AlphaFoldDB" id="A0AAZ1Y387"/>
<evidence type="ECO:0000259" key="11">
    <source>
        <dbReference type="PROSITE" id="PS50262"/>
    </source>
</evidence>
<comment type="similarity">
    <text evidence="9">Belongs to the G-protein coupled receptor 1 family.</text>
</comment>
<dbReference type="GO" id="GO:0019722">
    <property type="term" value="P:calcium-mediated signaling"/>
    <property type="evidence" value="ECO:0007669"/>
    <property type="project" value="TreeGrafter"/>
</dbReference>
<evidence type="ECO:0000256" key="10">
    <source>
        <dbReference type="SAM" id="Phobius"/>
    </source>
</evidence>
<dbReference type="InterPro" id="IPR000276">
    <property type="entry name" value="GPCR_Rhodpsn"/>
</dbReference>
<sequence>MEKKINIYLTLNTKQCEKNPLIAQAFFFTVWFLVGRHSSPKTRQTIRYLTNITGFSPQCNSAEDMSLRKLKMANFTSDNVSDGAAYLCDTNVPTITGPLFILIFILSIIGNSLLLCVLFIYENLKNMTNIFILNLTCSDLIFTITLPFWAVDHLHHWVFEGFVCKFVTAAFFVGLYSSVILLTAMTVDRFITVVLHNWPISHARMKRCAIGACIAAWVISISASLSDAMKVKVEHWYGKNYCYYESEEKLGRYLQVSLLFFLPFAIIIFCYSAILMTVLQGLNRKKFRTVAVLLFIVAAFFICWGPYHIMLLIKSLNTNKDCNVLKQLEVAYHICEMLAYSHCCMNPLLYMLSQKLQKHLLNLLRCEKVNRKKRERSTSLNTSQHFTLQSSAV</sequence>
<dbReference type="PRINTS" id="PR00657">
    <property type="entry name" value="CCCHEMOKINER"/>
</dbReference>
<dbReference type="GO" id="GO:0007204">
    <property type="term" value="P:positive regulation of cytosolic calcium ion concentration"/>
    <property type="evidence" value="ECO:0007669"/>
    <property type="project" value="TreeGrafter"/>
</dbReference>
<reference evidence="13" key="1">
    <citation type="submission" date="2020-03" db="EMBL/GenBank/DDBJ databases">
        <title>Evolution of repeat sequences and sex chromosomes of tilapia species revealed by chromosome-level genomes.</title>
        <authorList>
            <person name="Xu L."/>
            <person name="Tao W."/>
            <person name="Wang D."/>
            <person name="Zhou Q."/>
        </authorList>
    </citation>
    <scope>NUCLEOTIDE SEQUENCE [LARGE SCALE GENOMIC DNA]</scope>
    <source>
        <strain evidence="13">Israel</strain>
    </source>
</reference>
<dbReference type="GO" id="GO:0009897">
    <property type="term" value="C:external side of plasma membrane"/>
    <property type="evidence" value="ECO:0007669"/>
    <property type="project" value="TreeGrafter"/>
</dbReference>
<evidence type="ECO:0000256" key="3">
    <source>
        <dbReference type="ARBA" id="ARBA00022692"/>
    </source>
</evidence>
<dbReference type="SUPFAM" id="SSF81321">
    <property type="entry name" value="Family A G protein-coupled receptor-like"/>
    <property type="match status" value="1"/>
</dbReference>
<reference evidence="12" key="2">
    <citation type="submission" date="2025-08" db="UniProtKB">
        <authorList>
            <consortium name="Ensembl"/>
        </authorList>
    </citation>
    <scope>IDENTIFICATION</scope>
</reference>
<dbReference type="PROSITE" id="PS50262">
    <property type="entry name" value="G_PROTEIN_RECEP_F1_2"/>
    <property type="match status" value="1"/>
</dbReference>
<feature type="transmembrane region" description="Helical" evidence="10">
    <location>
        <begin position="130"/>
        <end position="151"/>
    </location>
</feature>
<dbReference type="PROSITE" id="PS00237">
    <property type="entry name" value="G_PROTEIN_RECEP_F1_1"/>
    <property type="match status" value="1"/>
</dbReference>
<feature type="transmembrane region" description="Helical" evidence="10">
    <location>
        <begin position="253"/>
        <end position="278"/>
    </location>
</feature>
<dbReference type="InterPro" id="IPR017452">
    <property type="entry name" value="GPCR_Rhodpsn_7TM"/>
</dbReference>
<proteinExistence type="inferred from homology"/>
<evidence type="ECO:0000256" key="2">
    <source>
        <dbReference type="ARBA" id="ARBA00022475"/>
    </source>
</evidence>
<dbReference type="GeneID" id="120434350"/>
<dbReference type="KEGG" id="oau:120434350"/>
<dbReference type="InterPro" id="IPR050119">
    <property type="entry name" value="CCR1-9-like"/>
</dbReference>
<keyword evidence="8 9" id="KW-0807">Transducer</keyword>